<feature type="region of interest" description="Disordered" evidence="1">
    <location>
        <begin position="206"/>
        <end position="237"/>
    </location>
</feature>
<dbReference type="InterPro" id="IPR000182">
    <property type="entry name" value="GNAT_dom"/>
</dbReference>
<evidence type="ECO:0000256" key="1">
    <source>
        <dbReference type="SAM" id="MobiDB-lite"/>
    </source>
</evidence>
<dbReference type="InterPro" id="IPR052523">
    <property type="entry name" value="Trichothecene_AcTrans"/>
</dbReference>
<evidence type="ECO:0000259" key="2">
    <source>
        <dbReference type="PROSITE" id="PS51186"/>
    </source>
</evidence>
<proteinExistence type="predicted"/>
<dbReference type="InterPro" id="IPR016181">
    <property type="entry name" value="Acyl_CoA_acyltransferase"/>
</dbReference>
<dbReference type="RefSeq" id="WP_179912611.1">
    <property type="nucleotide sequence ID" value="NZ_JACBYE010000007.1"/>
</dbReference>
<organism evidence="3 4">
    <name type="scientific">Sanguibacter inulinus</name>
    <dbReference type="NCBI Taxonomy" id="60922"/>
    <lineage>
        <taxon>Bacteria</taxon>
        <taxon>Bacillati</taxon>
        <taxon>Actinomycetota</taxon>
        <taxon>Actinomycetes</taxon>
        <taxon>Micrococcales</taxon>
        <taxon>Sanguibacteraceae</taxon>
        <taxon>Sanguibacter</taxon>
    </lineage>
</organism>
<evidence type="ECO:0000313" key="3">
    <source>
        <dbReference type="EMBL" id="NYS92826.1"/>
    </source>
</evidence>
<dbReference type="PANTHER" id="PTHR42791:SF1">
    <property type="entry name" value="N-ACETYLTRANSFERASE DOMAIN-CONTAINING PROTEIN"/>
    <property type="match status" value="1"/>
</dbReference>
<dbReference type="Proteomes" id="UP000561011">
    <property type="component" value="Unassembled WGS sequence"/>
</dbReference>
<keyword evidence="4" id="KW-1185">Reference proteome</keyword>
<name>A0A853EQJ0_9MICO</name>
<dbReference type="GO" id="GO:0016747">
    <property type="term" value="F:acyltransferase activity, transferring groups other than amino-acyl groups"/>
    <property type="evidence" value="ECO:0007669"/>
    <property type="project" value="InterPro"/>
</dbReference>
<dbReference type="SUPFAM" id="SSF55729">
    <property type="entry name" value="Acyl-CoA N-acyltransferases (Nat)"/>
    <property type="match status" value="1"/>
</dbReference>
<dbReference type="AlphaFoldDB" id="A0A853EQJ0"/>
<feature type="compositionally biased region" description="Polar residues" evidence="1">
    <location>
        <begin position="226"/>
        <end position="237"/>
    </location>
</feature>
<evidence type="ECO:0000313" key="4">
    <source>
        <dbReference type="Proteomes" id="UP000561011"/>
    </source>
</evidence>
<accession>A0A853EQJ0</accession>
<dbReference type="PANTHER" id="PTHR42791">
    <property type="entry name" value="GNAT FAMILY ACETYLTRANSFERASE"/>
    <property type="match status" value="1"/>
</dbReference>
<dbReference type="PROSITE" id="PS51186">
    <property type="entry name" value="GNAT"/>
    <property type="match status" value="1"/>
</dbReference>
<sequence length="237" mass="24291">MPTITPASLADVPAAAAVLAEAFAGDPVLAAVTGRPSPTADLLARLFAPVLRSGALPLGGVDLARRDDGEIVGVAVWEPPGTRSHLLSQVLELPAFVAALGLRGLRHAARVQSLMAAHRPAAQHWYLAQIGAATSARGTGIGSALLGSRLARIDAEGSPAYLESSNERNRRLYAREGFQEVAPIDGIPGARPMSMWRPAAVVGEARSDVAPRGAAGSTAATLSAAQVTSSQTDGATR</sequence>
<comment type="caution">
    <text evidence="3">The sequence shown here is derived from an EMBL/GenBank/DDBJ whole genome shotgun (WGS) entry which is preliminary data.</text>
</comment>
<reference evidence="3 4" key="1">
    <citation type="submission" date="2020-07" db="EMBL/GenBank/DDBJ databases">
        <title>MOT database genomes.</title>
        <authorList>
            <person name="Joseph S."/>
            <person name="Aduse-Opoku J."/>
            <person name="Hashim A."/>
            <person name="Wade W."/>
            <person name="Curtis M."/>
        </authorList>
    </citation>
    <scope>NUCLEOTIDE SEQUENCE [LARGE SCALE GENOMIC DNA]</scope>
    <source>
        <strain evidence="3 4">DSM 100099</strain>
    </source>
</reference>
<feature type="domain" description="N-acetyltransferase" evidence="2">
    <location>
        <begin position="2"/>
        <end position="198"/>
    </location>
</feature>
<dbReference type="EMBL" id="JACBYE010000007">
    <property type="protein sequence ID" value="NYS92826.1"/>
    <property type="molecule type" value="Genomic_DNA"/>
</dbReference>
<feature type="compositionally biased region" description="Low complexity" evidence="1">
    <location>
        <begin position="213"/>
        <end position="225"/>
    </location>
</feature>
<keyword evidence="3" id="KW-0808">Transferase</keyword>
<dbReference type="Pfam" id="PF00583">
    <property type="entry name" value="Acetyltransf_1"/>
    <property type="match status" value="1"/>
</dbReference>
<protein>
    <submittedName>
        <fullName evidence="3">GNAT family N-acetyltransferase</fullName>
    </submittedName>
</protein>
<gene>
    <name evidence="3" type="ORF">HZZ10_04695</name>
</gene>
<dbReference type="Gene3D" id="3.40.630.30">
    <property type="match status" value="1"/>
</dbReference>